<dbReference type="Gene3D" id="3.40.630.30">
    <property type="match status" value="1"/>
</dbReference>
<proteinExistence type="predicted"/>
<gene>
    <name evidence="3" type="ORF">MettiDRAFT_1889</name>
</gene>
<dbReference type="Proteomes" id="UP000019483">
    <property type="component" value="Unassembled WGS sequence"/>
</dbReference>
<dbReference type="EMBL" id="AZAJ01000001">
    <property type="protein sequence ID" value="ETA68418.1"/>
    <property type="molecule type" value="Genomic_DNA"/>
</dbReference>
<organism evidence="3 4">
    <name type="scientific">Methanolobus tindarius DSM 2278</name>
    <dbReference type="NCBI Taxonomy" id="1090322"/>
    <lineage>
        <taxon>Archaea</taxon>
        <taxon>Methanobacteriati</taxon>
        <taxon>Methanobacteriota</taxon>
        <taxon>Stenosarchaea group</taxon>
        <taxon>Methanomicrobia</taxon>
        <taxon>Methanosarcinales</taxon>
        <taxon>Methanosarcinaceae</taxon>
        <taxon>Methanolobus</taxon>
    </lineage>
</organism>
<accession>W9DRP0</accession>
<comment type="caution">
    <text evidence="3">The sequence shown here is derived from an EMBL/GenBank/DDBJ whole genome shotgun (WGS) entry which is preliminary data.</text>
</comment>
<feature type="domain" description="N-acetyltransferase" evidence="2">
    <location>
        <begin position="5"/>
        <end position="167"/>
    </location>
</feature>
<dbReference type="PANTHER" id="PTHR13947">
    <property type="entry name" value="GNAT FAMILY N-ACETYLTRANSFERASE"/>
    <property type="match status" value="1"/>
</dbReference>
<sequence length="167" mass="19144">MKHIYSIREAKKSDNLHVQRFIELVDHDFYPPLSQRGGGIPERVRRCLDTPEANYLIARLNEKDLSDLPGGIIGMIGCTKNWKDESSAYVNFLAVHQEYRINGVGKALNRELELLLGKQGFNRIYLCTWSSNPAAMNFYEKLGYSAYSVVLNHRGKGVDTIYYKKKI</sequence>
<keyword evidence="4" id="KW-1185">Reference proteome</keyword>
<dbReference type="RefSeq" id="WP_023845553.1">
    <property type="nucleotide sequence ID" value="NZ_AZAJ01000001.1"/>
</dbReference>
<dbReference type="SUPFAM" id="SSF55729">
    <property type="entry name" value="Acyl-CoA N-acyltransferases (Nat)"/>
    <property type="match status" value="1"/>
</dbReference>
<dbReference type="Pfam" id="PF00583">
    <property type="entry name" value="Acetyltransf_1"/>
    <property type="match status" value="1"/>
</dbReference>
<dbReference type="STRING" id="1090322.MettiDRAFT_1889"/>
<dbReference type="InterPro" id="IPR050769">
    <property type="entry name" value="NAT_camello-type"/>
</dbReference>
<dbReference type="GeneID" id="96962491"/>
<dbReference type="GO" id="GO:0008080">
    <property type="term" value="F:N-acetyltransferase activity"/>
    <property type="evidence" value="ECO:0007669"/>
    <property type="project" value="InterPro"/>
</dbReference>
<dbReference type="AlphaFoldDB" id="W9DRP0"/>
<evidence type="ECO:0000259" key="2">
    <source>
        <dbReference type="PROSITE" id="PS51186"/>
    </source>
</evidence>
<name>W9DRP0_METTI</name>
<dbReference type="PROSITE" id="PS51186">
    <property type="entry name" value="GNAT"/>
    <property type="match status" value="1"/>
</dbReference>
<reference evidence="3 4" key="1">
    <citation type="submission" date="2013-08" db="EMBL/GenBank/DDBJ databases">
        <authorList>
            <consortium name="DOE Joint Genome Institute"/>
            <person name="Eisen J."/>
            <person name="Huntemann M."/>
            <person name="Han J."/>
            <person name="Chen A."/>
            <person name="Kyrpides N."/>
            <person name="Mavromatis K."/>
            <person name="Markowitz V."/>
            <person name="Palaniappan K."/>
            <person name="Ivanova N."/>
            <person name="Schaumberg A."/>
            <person name="Pati A."/>
            <person name="Liolios K."/>
            <person name="Nordberg H.P."/>
            <person name="Cantor M.N."/>
            <person name="Hua S.X."/>
            <person name="Woyke T."/>
        </authorList>
    </citation>
    <scope>NUCLEOTIDE SEQUENCE [LARGE SCALE GENOMIC DNA]</scope>
    <source>
        <strain evidence="3 4">DSM 2278</strain>
    </source>
</reference>
<evidence type="ECO:0000256" key="1">
    <source>
        <dbReference type="ARBA" id="ARBA00022679"/>
    </source>
</evidence>
<dbReference type="PANTHER" id="PTHR13947:SF37">
    <property type="entry name" value="LD18367P"/>
    <property type="match status" value="1"/>
</dbReference>
<dbReference type="InterPro" id="IPR000182">
    <property type="entry name" value="GNAT_dom"/>
</dbReference>
<dbReference type="InterPro" id="IPR016181">
    <property type="entry name" value="Acyl_CoA_acyltransferase"/>
</dbReference>
<evidence type="ECO:0000313" key="3">
    <source>
        <dbReference type="EMBL" id="ETA68418.1"/>
    </source>
</evidence>
<dbReference type="CDD" id="cd04301">
    <property type="entry name" value="NAT_SF"/>
    <property type="match status" value="1"/>
</dbReference>
<dbReference type="OrthoDB" id="125295at2157"/>
<keyword evidence="1 3" id="KW-0808">Transferase</keyword>
<evidence type="ECO:0000313" key="4">
    <source>
        <dbReference type="Proteomes" id="UP000019483"/>
    </source>
</evidence>
<protein>
    <submittedName>
        <fullName evidence="3">Acetyltransferase</fullName>
    </submittedName>
</protein>